<sequence>MVTLPEDEKPSAALKSSPAPSPLSRLTRWLRLVTCQRRASAEVRQARYEELVAKGQQVPEVKKEDWYERLAWWSEVKTKKGSKVFVIAPRGPSGETDYYINMREFLGFALSKMHKTVIEEEQRYAVVWVQESDHRVGPWMAWRFSESLPESYAKNLEAVHVVHPSWTVRFLRLILWPLASEDFWDYFHSHERIEFLDVALDLRKFRLPKDIVEYDQWLDKQAEELHKQQAMKHSHGAFMGFGNAGAEEERKKLEEQIEEMKRVLEQKGQPGQSQVSQDFRLSPVSFLCHAIWLELWLRIAWPSGAEKQLAQLPRRFRQVLFLDPFGDVFWDPNQVDAGRSLWEALNAEKDTEQTAALHAATGTGWGGGECCREEDPSAAAPEAHEAACAATSQLTVAQCALRRWQSVRPMGSRLEGVRNWLGWRPDVPSVEAGVAPPQMSNSRTGPNREMIDMHE</sequence>
<name>A0ABP0PWQ9_9DINO</name>
<protein>
    <recommendedName>
        <fullName evidence="2">CRAL-TRIO domain-containing protein</fullName>
    </recommendedName>
</protein>
<evidence type="ECO:0000313" key="3">
    <source>
        <dbReference type="EMBL" id="CAK9080077.1"/>
    </source>
</evidence>
<evidence type="ECO:0000259" key="2">
    <source>
        <dbReference type="Pfam" id="PF13716"/>
    </source>
</evidence>
<keyword evidence="4" id="KW-1185">Reference proteome</keyword>
<feature type="region of interest" description="Disordered" evidence="1">
    <location>
        <begin position="1"/>
        <end position="21"/>
    </location>
</feature>
<feature type="domain" description="CRAL-TRIO" evidence="2">
    <location>
        <begin position="83"/>
        <end position="216"/>
    </location>
</feature>
<organism evidence="3 4">
    <name type="scientific">Durusdinium trenchii</name>
    <dbReference type="NCBI Taxonomy" id="1381693"/>
    <lineage>
        <taxon>Eukaryota</taxon>
        <taxon>Sar</taxon>
        <taxon>Alveolata</taxon>
        <taxon>Dinophyceae</taxon>
        <taxon>Suessiales</taxon>
        <taxon>Symbiodiniaceae</taxon>
        <taxon>Durusdinium</taxon>
    </lineage>
</organism>
<gene>
    <name evidence="3" type="ORF">SCF082_LOCUS38189</name>
</gene>
<feature type="region of interest" description="Disordered" evidence="1">
    <location>
        <begin position="431"/>
        <end position="455"/>
    </location>
</feature>
<reference evidence="3 4" key="1">
    <citation type="submission" date="2024-02" db="EMBL/GenBank/DDBJ databases">
        <authorList>
            <person name="Chen Y."/>
            <person name="Shah S."/>
            <person name="Dougan E. K."/>
            <person name="Thang M."/>
            <person name="Chan C."/>
        </authorList>
    </citation>
    <scope>NUCLEOTIDE SEQUENCE [LARGE SCALE GENOMIC DNA]</scope>
</reference>
<evidence type="ECO:0000313" key="4">
    <source>
        <dbReference type="Proteomes" id="UP001642464"/>
    </source>
</evidence>
<feature type="compositionally biased region" description="Low complexity" evidence="1">
    <location>
        <begin position="11"/>
        <end position="21"/>
    </location>
</feature>
<dbReference type="InterPro" id="IPR036865">
    <property type="entry name" value="CRAL-TRIO_dom_sf"/>
</dbReference>
<accession>A0ABP0PWQ9</accession>
<proteinExistence type="predicted"/>
<dbReference type="Pfam" id="PF13716">
    <property type="entry name" value="CRAL_TRIO_2"/>
    <property type="match status" value="1"/>
</dbReference>
<dbReference type="Gene3D" id="3.40.525.10">
    <property type="entry name" value="CRAL-TRIO lipid binding domain"/>
    <property type="match status" value="1"/>
</dbReference>
<dbReference type="InterPro" id="IPR001251">
    <property type="entry name" value="CRAL-TRIO_dom"/>
</dbReference>
<dbReference type="Proteomes" id="UP001642464">
    <property type="component" value="Unassembled WGS sequence"/>
</dbReference>
<comment type="caution">
    <text evidence="3">The sequence shown here is derived from an EMBL/GenBank/DDBJ whole genome shotgun (WGS) entry which is preliminary data.</text>
</comment>
<dbReference type="EMBL" id="CAXAMM010038684">
    <property type="protein sequence ID" value="CAK9080077.1"/>
    <property type="molecule type" value="Genomic_DNA"/>
</dbReference>
<evidence type="ECO:0000256" key="1">
    <source>
        <dbReference type="SAM" id="MobiDB-lite"/>
    </source>
</evidence>
<feature type="compositionally biased region" description="Basic and acidic residues" evidence="1">
    <location>
        <begin position="1"/>
        <end position="10"/>
    </location>
</feature>